<reference evidence="1 2" key="1">
    <citation type="submission" date="2021-01" db="EMBL/GenBank/DDBJ databases">
        <title>Whole genome shotgun sequence of Planobispora siamensis NBRC 107568.</title>
        <authorList>
            <person name="Komaki H."/>
            <person name="Tamura T."/>
        </authorList>
    </citation>
    <scope>NUCLEOTIDE SEQUENCE [LARGE SCALE GENOMIC DNA]</scope>
    <source>
        <strain evidence="1 2">NBRC 107568</strain>
    </source>
</reference>
<dbReference type="Proteomes" id="UP000619788">
    <property type="component" value="Unassembled WGS sequence"/>
</dbReference>
<protein>
    <recommendedName>
        <fullName evidence="3">SalK</fullName>
    </recommendedName>
</protein>
<gene>
    <name evidence="1" type="ORF">Psi01_09870</name>
</gene>
<evidence type="ECO:0008006" key="3">
    <source>
        <dbReference type="Google" id="ProtNLM"/>
    </source>
</evidence>
<accession>A0A8J3SCP5</accession>
<dbReference type="Pfam" id="PF21863">
    <property type="entry name" value="HTH_67"/>
    <property type="match status" value="1"/>
</dbReference>
<dbReference type="AlphaFoldDB" id="A0A8J3SCP5"/>
<dbReference type="RefSeq" id="WP_204062719.1">
    <property type="nucleotide sequence ID" value="NZ_BOOJ01000010.1"/>
</dbReference>
<organism evidence="1 2">
    <name type="scientific">Planobispora siamensis</name>
    <dbReference type="NCBI Taxonomy" id="936338"/>
    <lineage>
        <taxon>Bacteria</taxon>
        <taxon>Bacillati</taxon>
        <taxon>Actinomycetota</taxon>
        <taxon>Actinomycetes</taxon>
        <taxon>Streptosporangiales</taxon>
        <taxon>Streptosporangiaceae</taxon>
        <taxon>Planobispora</taxon>
    </lineage>
</organism>
<dbReference type="InterPro" id="IPR054058">
    <property type="entry name" value="HTH_67"/>
</dbReference>
<dbReference type="EMBL" id="BOOJ01000010">
    <property type="protein sequence ID" value="GIH90357.1"/>
    <property type="molecule type" value="Genomic_DNA"/>
</dbReference>
<name>A0A8J3SCP5_9ACTN</name>
<evidence type="ECO:0000313" key="1">
    <source>
        <dbReference type="EMBL" id="GIH90357.1"/>
    </source>
</evidence>
<proteinExistence type="predicted"/>
<comment type="caution">
    <text evidence="1">The sequence shown here is derived from an EMBL/GenBank/DDBJ whole genome shotgun (WGS) entry which is preliminary data.</text>
</comment>
<sequence>MTDVQLARQAWRRLEPVHGMIYFVPEATERYAALGLDVHAGYFASRSAAFGTASPELVIATFYNFCPALVRRALPAAWEVVTPEKILQARYDAAGAALRRGGIDGVPGLAETVALARRAAERACEHPQGRPLFAAHATLPWPDDPLLELWHAQTLLREFRGDGHVATLLAEGVGPLEALVLHGASGGVPTIFLKFSRAWPEEEWAAAEEALRGRGLLAGDELTEQGRALRQRIEDRTDELALPAYAALEDEELARLAELARPFGRAVVGAGLLNIGG</sequence>
<keyword evidence="2" id="KW-1185">Reference proteome</keyword>
<dbReference type="NCBIfam" id="NF047719">
    <property type="entry name" value="SCO6745_fam_HTH"/>
    <property type="match status" value="1"/>
</dbReference>
<evidence type="ECO:0000313" key="2">
    <source>
        <dbReference type="Proteomes" id="UP000619788"/>
    </source>
</evidence>